<dbReference type="RefSeq" id="WP_157300632.1">
    <property type="nucleotide sequence ID" value="NZ_BAAAZB010000005.1"/>
</dbReference>
<dbReference type="PROSITE" id="PS51257">
    <property type="entry name" value="PROKAR_LIPOPROTEIN"/>
    <property type="match status" value="1"/>
</dbReference>
<proteinExistence type="predicted"/>
<evidence type="ECO:0000313" key="2">
    <source>
        <dbReference type="Proteomes" id="UP000468388"/>
    </source>
</evidence>
<evidence type="ECO:0008006" key="3">
    <source>
        <dbReference type="Google" id="ProtNLM"/>
    </source>
</evidence>
<dbReference type="EMBL" id="WRXO01000004">
    <property type="protein sequence ID" value="MVT41996.1"/>
    <property type="molecule type" value="Genomic_DNA"/>
</dbReference>
<gene>
    <name evidence="1" type="ORF">GO495_15500</name>
</gene>
<evidence type="ECO:0000313" key="1">
    <source>
        <dbReference type="EMBL" id="MVT41996.1"/>
    </source>
</evidence>
<keyword evidence="2" id="KW-1185">Reference proteome</keyword>
<dbReference type="OrthoDB" id="647147at2"/>
<protein>
    <recommendedName>
        <fullName evidence="3">DUF4595 domain-containing protein</fullName>
    </recommendedName>
</protein>
<reference evidence="1 2" key="1">
    <citation type="submission" date="2019-12" db="EMBL/GenBank/DDBJ databases">
        <title>The draft genomic sequence of strain Chitinophaga oryziterrae JCM 16595.</title>
        <authorList>
            <person name="Zhang X."/>
        </authorList>
    </citation>
    <scope>NUCLEOTIDE SEQUENCE [LARGE SCALE GENOMIC DNA]</scope>
    <source>
        <strain evidence="1 2">JCM 16595</strain>
    </source>
</reference>
<dbReference type="AlphaFoldDB" id="A0A6N8JCC8"/>
<organism evidence="1 2">
    <name type="scientific">Chitinophaga oryziterrae</name>
    <dbReference type="NCBI Taxonomy" id="1031224"/>
    <lineage>
        <taxon>Bacteria</taxon>
        <taxon>Pseudomonadati</taxon>
        <taxon>Bacteroidota</taxon>
        <taxon>Chitinophagia</taxon>
        <taxon>Chitinophagales</taxon>
        <taxon>Chitinophagaceae</taxon>
        <taxon>Chitinophaga</taxon>
    </lineage>
</organism>
<dbReference type="Proteomes" id="UP000468388">
    <property type="component" value="Unassembled WGS sequence"/>
</dbReference>
<comment type="caution">
    <text evidence="1">The sequence shown here is derived from an EMBL/GenBank/DDBJ whole genome shotgun (WGS) entry which is preliminary data.</text>
</comment>
<sequence>MRLSKFIPVVLVVALFFSCKKDDNGSAPTKQAYLPASFNLTASDGSFAKYELAYNNDNSVATLTSSMSMGEGEVDTVHFSHNTNGDCVKVTFTNNQGRIVGNSDSLVYRDGKMIIFRLDGSGTLQDSLVYTFNSQGDVIMMGNKDTVRNGDSKSLYYMEFSIVNGNPQSFTTYSYYAASATTQPEITNYTSNYTYDNKPNAFQAVFRADPILVFLLSNSALSYISMGQNNITSVTQSGSQFVFAPTYDTVTGYLSSQQIIIAGTTLTIDYTYVKSK</sequence>
<accession>A0A6N8JCC8</accession>
<name>A0A6N8JCC8_9BACT</name>